<dbReference type="PANTHER" id="PTHR45655">
    <property type="entry name" value="GUANYLATE CYCLASE SOLUBLE SUBUNIT BETA-2"/>
    <property type="match status" value="1"/>
</dbReference>
<dbReference type="OrthoDB" id="430688at2759"/>
<dbReference type="AlphaFoldDB" id="A0A8J5X147"/>
<dbReference type="Gene3D" id="3.90.1520.10">
    <property type="entry name" value="H-NOX domain"/>
    <property type="match status" value="1"/>
</dbReference>
<dbReference type="EMBL" id="JAGTXO010000079">
    <property type="protein sequence ID" value="KAG8457188.1"/>
    <property type="molecule type" value="Genomic_DNA"/>
</dbReference>
<reference evidence="2" key="1">
    <citation type="submission" date="2021-05" db="EMBL/GenBank/DDBJ databases">
        <title>The genome of the haptophyte Pavlova lutheri (Diacronema luteri, Pavlovales) - a model for lipid biosynthesis in eukaryotic algae.</title>
        <authorList>
            <person name="Hulatt C.J."/>
            <person name="Posewitz M.C."/>
        </authorList>
    </citation>
    <scope>NUCLEOTIDE SEQUENCE</scope>
    <source>
        <strain evidence="2">NIVA-4/92</strain>
    </source>
</reference>
<dbReference type="InterPro" id="IPR024096">
    <property type="entry name" value="NO_sig/Golgi_transp_ligand-bd"/>
</dbReference>
<organism evidence="2 3">
    <name type="scientific">Diacronema lutheri</name>
    <name type="common">Unicellular marine alga</name>
    <name type="synonym">Monochrysis lutheri</name>
    <dbReference type="NCBI Taxonomy" id="2081491"/>
    <lineage>
        <taxon>Eukaryota</taxon>
        <taxon>Haptista</taxon>
        <taxon>Haptophyta</taxon>
        <taxon>Pavlovophyceae</taxon>
        <taxon>Pavlovales</taxon>
        <taxon>Pavlovaceae</taxon>
        <taxon>Diacronema</taxon>
    </lineage>
</organism>
<dbReference type="PANTHER" id="PTHR45655:SF13">
    <property type="entry name" value="SOLUBLE GUANYLATE CYCLASE GCY-32-RELATED"/>
    <property type="match status" value="1"/>
</dbReference>
<dbReference type="SUPFAM" id="SSF111126">
    <property type="entry name" value="Ligand-binding domain in the NO signalling and Golgi transport"/>
    <property type="match status" value="1"/>
</dbReference>
<sequence>MHGLVHHALRSFARETAGAAAWAAALREAGVTEESAILDAVQYPDAATFAVVSAVAAALRLELGAALDAFGEYFVSWLAEMGQMRMIDAMGATLDDLLRNLNSLHHALARTHRDAQFPTFKVEGCAADGTLVISYASVRGELLAPLVVGILRAVSLLKVDAPLEMRRLDVPHAGYDVTWACALGAPRAAPAERSAAPVRTEHERRMARGWHRALVESCCGGGQRAPRAQPAYAPSTWSTRRTRFLPSAAPDVTPAAAYVVARATAARSRIRPLSTTGAPSTSWMPLRKLFIVARTSAASAASSAEDASSAQPRAHPGLLKQLDRLLLALPSLADPGAALMRAVPCGRVAASLDDAAELCRASTFWRTNVGSIDDYELSAPAEFAARFVSHTWQQPTDWHVLMGAKCDFAEVKAAVLSMAARDLVWQRRLAEGRIAEAAVGARLSQGAAPIERWQDATLWVDKCCVAQQHPIMVPTIALLEQFVRRCEGMIVLFTWDFFARLWCVYEWALFLVLHDDADVQLCVDFFLNERTLPRYVEAIRAFRFADARTFYESDIELVRQRVEAMYHSIEHFERFVQLAAIVHVAVAVAKRTGLTHDPTSAESDLLVWAHLAAELGLAQLADVLSRARPAAWLKHTEPAGRDGSLRAEAIAGDQSWRADVMKNVDIWLGCELRPLLDASRTRALRAELPSQVAFALPSPPSSSGWAAAASLAFESRRASGASGTSEGGRP</sequence>
<dbReference type="InterPro" id="IPR038158">
    <property type="entry name" value="H-NOX_domain_sf"/>
</dbReference>
<proteinExistence type="predicted"/>
<dbReference type="InterPro" id="IPR011644">
    <property type="entry name" value="Heme_NO-bd"/>
</dbReference>
<dbReference type="Proteomes" id="UP000751190">
    <property type="component" value="Unassembled WGS sequence"/>
</dbReference>
<feature type="domain" description="Heme NO-binding" evidence="1">
    <location>
        <begin position="2"/>
        <end position="155"/>
    </location>
</feature>
<name>A0A8J5X147_DIALT</name>
<protein>
    <recommendedName>
        <fullName evidence="1">Heme NO-binding domain-containing protein</fullName>
    </recommendedName>
</protein>
<dbReference type="OMA" id="TWSTRRT"/>
<evidence type="ECO:0000259" key="1">
    <source>
        <dbReference type="Pfam" id="PF07700"/>
    </source>
</evidence>
<accession>A0A8J5X147</accession>
<dbReference type="GO" id="GO:0020037">
    <property type="term" value="F:heme binding"/>
    <property type="evidence" value="ECO:0007669"/>
    <property type="project" value="InterPro"/>
</dbReference>
<comment type="caution">
    <text evidence="2">The sequence shown here is derived from an EMBL/GenBank/DDBJ whole genome shotgun (WGS) entry which is preliminary data.</text>
</comment>
<dbReference type="Pfam" id="PF07700">
    <property type="entry name" value="HNOB"/>
    <property type="match status" value="1"/>
</dbReference>
<gene>
    <name evidence="2" type="ORF">KFE25_004405</name>
</gene>
<evidence type="ECO:0000313" key="3">
    <source>
        <dbReference type="Proteomes" id="UP000751190"/>
    </source>
</evidence>
<evidence type="ECO:0000313" key="2">
    <source>
        <dbReference type="EMBL" id="KAG8457188.1"/>
    </source>
</evidence>
<keyword evidence="3" id="KW-1185">Reference proteome</keyword>